<dbReference type="SUPFAM" id="SSF56219">
    <property type="entry name" value="DNase I-like"/>
    <property type="match status" value="1"/>
</dbReference>
<gene>
    <name evidence="2" type="ORF">AL1_04640</name>
</gene>
<reference evidence="2 3" key="1">
    <citation type="submission" date="2010-03" db="EMBL/GenBank/DDBJ databases">
        <title>The genome sequence of Alistipes shahii WAL 8301.</title>
        <authorList>
            <consortium name="metaHIT consortium -- http://www.metahit.eu/"/>
            <person name="Pajon A."/>
            <person name="Turner K."/>
            <person name="Parkhill J."/>
        </authorList>
    </citation>
    <scope>NUCLEOTIDE SEQUENCE [LARGE SCALE GENOMIC DNA]</scope>
    <source>
        <strain evidence="2 3">WAL 8301</strain>
    </source>
</reference>
<dbReference type="CDD" id="cd09083">
    <property type="entry name" value="EEP-1"/>
    <property type="match status" value="1"/>
</dbReference>
<dbReference type="STRING" id="717959.AL1_04640"/>
<dbReference type="KEGG" id="ash:AL1_04640"/>
<accession>D4IJJ8</accession>
<dbReference type="Proteomes" id="UP000008794">
    <property type="component" value="Chromosome"/>
</dbReference>
<dbReference type="EMBL" id="FP929032">
    <property type="protein sequence ID" value="CBK63110.1"/>
    <property type="molecule type" value="Genomic_DNA"/>
</dbReference>
<keyword evidence="2" id="KW-0378">Hydrolase</keyword>
<sequence length="263" mass="29547">MPAFAADGAEPIKLISYNLRTSHGKDGDNVWMKRRHATPEMIRREAPDVFGVQEGLIDQLHYIDTECPQYARVGVGRDDGAEKGEFMAVYYLRDRFELLDSGTFWLSETPDKVSRGWDGACNRTVTWVELKDRKSGKEFFYFNTHLDHKGKAAREEGVKLLIEKIHEIAGKKAPAIVGGDFNTPVDSPIFKPLTKYMVSARAKAATTDHKGTFNGFGSAPDTIVIDHLYYRGKLKCQLFATLDGNYGAPYISDHYPIAMVFTL</sequence>
<dbReference type="PANTHER" id="PTHR12121">
    <property type="entry name" value="CARBON CATABOLITE REPRESSOR PROTEIN 4"/>
    <property type="match status" value="1"/>
</dbReference>
<dbReference type="InterPro" id="IPR050410">
    <property type="entry name" value="CCR4/nocturin_mRNA_transcr"/>
</dbReference>
<name>D4IJJ8_9BACT</name>
<evidence type="ECO:0000259" key="1">
    <source>
        <dbReference type="Pfam" id="PF03372"/>
    </source>
</evidence>
<dbReference type="PATRIC" id="fig|717959.3.peg.1994"/>
<dbReference type="InterPro" id="IPR005135">
    <property type="entry name" value="Endo/exonuclease/phosphatase"/>
</dbReference>
<organism evidence="2 3">
    <name type="scientific">Alistipes shahii WAL 8301</name>
    <dbReference type="NCBI Taxonomy" id="717959"/>
    <lineage>
        <taxon>Bacteria</taxon>
        <taxon>Pseudomonadati</taxon>
        <taxon>Bacteroidota</taxon>
        <taxon>Bacteroidia</taxon>
        <taxon>Bacteroidales</taxon>
        <taxon>Rikenellaceae</taxon>
        <taxon>Alistipes</taxon>
    </lineage>
</organism>
<proteinExistence type="predicted"/>
<protein>
    <submittedName>
        <fullName evidence="2">Metal-dependent hydrolase</fullName>
    </submittedName>
</protein>
<reference evidence="2 3" key="2">
    <citation type="submission" date="2010-03" db="EMBL/GenBank/DDBJ databases">
        <authorList>
            <person name="Pajon A."/>
        </authorList>
    </citation>
    <scope>NUCLEOTIDE SEQUENCE [LARGE SCALE GENOMIC DNA]</scope>
    <source>
        <strain evidence="2 3">WAL 8301</strain>
    </source>
</reference>
<dbReference type="Pfam" id="PF03372">
    <property type="entry name" value="Exo_endo_phos"/>
    <property type="match status" value="1"/>
</dbReference>
<dbReference type="Gene3D" id="3.60.10.10">
    <property type="entry name" value="Endonuclease/exonuclease/phosphatase"/>
    <property type="match status" value="1"/>
</dbReference>
<dbReference type="AlphaFoldDB" id="D4IJJ8"/>
<dbReference type="PANTHER" id="PTHR12121:SF36">
    <property type="entry name" value="ENDONUCLEASE_EXONUCLEASE_PHOSPHATASE DOMAIN-CONTAINING PROTEIN"/>
    <property type="match status" value="1"/>
</dbReference>
<dbReference type="GO" id="GO:0000175">
    <property type="term" value="F:3'-5'-RNA exonuclease activity"/>
    <property type="evidence" value="ECO:0007669"/>
    <property type="project" value="TreeGrafter"/>
</dbReference>
<dbReference type="HOGENOM" id="CLU_030508_1_0_10"/>
<keyword evidence="3" id="KW-1185">Reference proteome</keyword>
<evidence type="ECO:0000313" key="2">
    <source>
        <dbReference type="EMBL" id="CBK63110.1"/>
    </source>
</evidence>
<dbReference type="InterPro" id="IPR036691">
    <property type="entry name" value="Endo/exonu/phosph_ase_sf"/>
</dbReference>
<evidence type="ECO:0000313" key="3">
    <source>
        <dbReference type="Proteomes" id="UP000008794"/>
    </source>
</evidence>
<feature type="domain" description="Endonuclease/exonuclease/phosphatase" evidence="1">
    <location>
        <begin position="29"/>
        <end position="254"/>
    </location>
</feature>